<proteinExistence type="predicted"/>
<accession>A0A1P8EGV4</accession>
<evidence type="ECO:0000313" key="7">
    <source>
        <dbReference type="EMBL" id="WND04932.1"/>
    </source>
</evidence>
<evidence type="ECO:0000313" key="6">
    <source>
        <dbReference type="EMBL" id="APV35442.1"/>
    </source>
</evidence>
<dbReference type="InterPro" id="IPR036271">
    <property type="entry name" value="Tet_transcr_reg_TetR-rel_C_sf"/>
</dbReference>
<dbReference type="Proteomes" id="UP001256400">
    <property type="component" value="Chromosome"/>
</dbReference>
<dbReference type="Proteomes" id="UP000185674">
    <property type="component" value="Chromosome"/>
</dbReference>
<dbReference type="STRING" id="487316.BEN76_05195"/>
<protein>
    <submittedName>
        <fullName evidence="6">TetR family transcriptional regulator</fullName>
    </submittedName>
    <submittedName>
        <fullName evidence="7">TetR/AcrR family transcriptional regulator</fullName>
    </submittedName>
</protein>
<evidence type="ECO:0000256" key="1">
    <source>
        <dbReference type="ARBA" id="ARBA00023015"/>
    </source>
</evidence>
<dbReference type="PRINTS" id="PR00455">
    <property type="entry name" value="HTHTETR"/>
</dbReference>
<feature type="domain" description="HTH tetR-type" evidence="5">
    <location>
        <begin position="1"/>
        <end position="61"/>
    </location>
</feature>
<feature type="DNA-binding region" description="H-T-H motif" evidence="4">
    <location>
        <begin position="24"/>
        <end position="43"/>
    </location>
</feature>
<evidence type="ECO:0000313" key="8">
    <source>
        <dbReference type="Proteomes" id="UP000185674"/>
    </source>
</evidence>
<organism evidence="6 8">
    <name type="scientific">Acinetobacter soli</name>
    <dbReference type="NCBI Taxonomy" id="487316"/>
    <lineage>
        <taxon>Bacteria</taxon>
        <taxon>Pseudomonadati</taxon>
        <taxon>Pseudomonadota</taxon>
        <taxon>Gammaproteobacteria</taxon>
        <taxon>Moraxellales</taxon>
        <taxon>Moraxellaceae</taxon>
        <taxon>Acinetobacter</taxon>
    </lineage>
</organism>
<dbReference type="RefSeq" id="WP_004937582.1">
    <property type="nucleotide sequence ID" value="NZ_BBNM01000012.1"/>
</dbReference>
<evidence type="ECO:0000256" key="3">
    <source>
        <dbReference type="ARBA" id="ARBA00023163"/>
    </source>
</evidence>
<dbReference type="Gene3D" id="1.10.357.10">
    <property type="entry name" value="Tetracycline Repressor, domain 2"/>
    <property type="match status" value="1"/>
</dbReference>
<reference evidence="7" key="2">
    <citation type="submission" date="2023-09" db="EMBL/GenBank/DDBJ databases">
        <title>Acinetobacter soli.</title>
        <authorList>
            <person name="Kim B."/>
            <person name="Kim D."/>
            <person name="Park D."/>
        </authorList>
    </citation>
    <scope>NUCLEOTIDE SEQUENCE</scope>
    <source>
        <strain evidence="7">2023.05</strain>
    </source>
</reference>
<gene>
    <name evidence="6" type="ORF">BEN76_05195</name>
    <name evidence="7" type="ORF">RHP80_12075</name>
</gene>
<dbReference type="PANTHER" id="PTHR47506">
    <property type="entry name" value="TRANSCRIPTIONAL REGULATORY PROTEIN"/>
    <property type="match status" value="1"/>
</dbReference>
<keyword evidence="3" id="KW-0804">Transcription</keyword>
<dbReference type="EMBL" id="CP134206">
    <property type="protein sequence ID" value="WND04932.1"/>
    <property type="molecule type" value="Genomic_DNA"/>
</dbReference>
<sequence length="188" mass="21782">MSKKDDIINTALRLFNSHSYNSVGIDRIILESGVAKMTFYKYFPSKAKLIEECLNQRNQNLQASLNATINGCDDNDPLSKIRAIYLWYSAWFETEDFNGCMFQKAVEEIFKIYPSTIKPATEYKEWLTELITTLLTELDIQNPGQLANLLINILDGMTMQALIERNSVKIEEYWSRVQRLIKFEQTCA</sequence>
<dbReference type="GO" id="GO:0003677">
    <property type="term" value="F:DNA binding"/>
    <property type="evidence" value="ECO:0007669"/>
    <property type="project" value="UniProtKB-UniRule"/>
</dbReference>
<dbReference type="InterPro" id="IPR001647">
    <property type="entry name" value="HTH_TetR"/>
</dbReference>
<evidence type="ECO:0000256" key="4">
    <source>
        <dbReference type="PROSITE-ProRule" id="PRU00335"/>
    </source>
</evidence>
<dbReference type="eggNOG" id="COG1309">
    <property type="taxonomic scope" value="Bacteria"/>
</dbReference>
<dbReference type="AlphaFoldDB" id="A0A1P8EGV4"/>
<keyword evidence="1" id="KW-0805">Transcription regulation</keyword>
<evidence type="ECO:0000259" key="5">
    <source>
        <dbReference type="PROSITE" id="PS50977"/>
    </source>
</evidence>
<dbReference type="PANTHER" id="PTHR47506:SF3">
    <property type="entry name" value="HTH-TYPE TRANSCRIPTIONAL REGULATOR LMRA"/>
    <property type="match status" value="1"/>
</dbReference>
<dbReference type="KEGG" id="asol:BEN76_05195"/>
<evidence type="ECO:0000256" key="2">
    <source>
        <dbReference type="ARBA" id="ARBA00023125"/>
    </source>
</evidence>
<dbReference type="EMBL" id="CP016896">
    <property type="protein sequence ID" value="APV35442.1"/>
    <property type="molecule type" value="Genomic_DNA"/>
</dbReference>
<keyword evidence="2 4" id="KW-0238">DNA-binding</keyword>
<reference evidence="6 8" key="1">
    <citation type="submission" date="2016-08" db="EMBL/GenBank/DDBJ databases">
        <title>Complete genome sequence of Acinetobacter baylyi strain GFJ2.</title>
        <authorList>
            <person name="Tabata M."/>
            <person name="Kuboki S."/>
            <person name="Gibu N."/>
            <person name="Kinouchi Y."/>
            <person name="Vangnai A."/>
            <person name="Kasai D."/>
            <person name="Fukuda M."/>
        </authorList>
    </citation>
    <scope>NUCLEOTIDE SEQUENCE [LARGE SCALE GENOMIC DNA]</scope>
    <source>
        <strain evidence="6 8">GFJ2</strain>
    </source>
</reference>
<dbReference type="Pfam" id="PF00440">
    <property type="entry name" value="TetR_N"/>
    <property type="match status" value="1"/>
</dbReference>
<dbReference type="SUPFAM" id="SSF46689">
    <property type="entry name" value="Homeodomain-like"/>
    <property type="match status" value="1"/>
</dbReference>
<name>A0A1P8EGV4_9GAMM</name>
<dbReference type="SUPFAM" id="SSF48498">
    <property type="entry name" value="Tetracyclin repressor-like, C-terminal domain"/>
    <property type="match status" value="1"/>
</dbReference>
<dbReference type="InterPro" id="IPR009057">
    <property type="entry name" value="Homeodomain-like_sf"/>
</dbReference>
<dbReference type="PROSITE" id="PS50977">
    <property type="entry name" value="HTH_TETR_2"/>
    <property type="match status" value="1"/>
</dbReference>